<organism evidence="2 3">
    <name type="scientific">Plasmodium vinckei petteri</name>
    <dbReference type="NCBI Taxonomy" id="138298"/>
    <lineage>
        <taxon>Eukaryota</taxon>
        <taxon>Sar</taxon>
        <taxon>Alveolata</taxon>
        <taxon>Apicomplexa</taxon>
        <taxon>Aconoidasida</taxon>
        <taxon>Haemosporida</taxon>
        <taxon>Plasmodiidae</taxon>
        <taxon>Plasmodium</taxon>
        <taxon>Plasmodium (Vinckeia)</taxon>
    </lineage>
</organism>
<protein>
    <recommendedName>
        <fullName evidence="4">Fam-b protein</fullName>
    </recommendedName>
</protein>
<name>W7ALL4_PLAVN</name>
<dbReference type="EMBL" id="KI965399">
    <property type="protein sequence ID" value="EUD72198.1"/>
    <property type="molecule type" value="Genomic_DNA"/>
</dbReference>
<gene>
    <name evidence="2" type="ORF">YYG_02899</name>
</gene>
<evidence type="ECO:0000313" key="3">
    <source>
        <dbReference type="Proteomes" id="UP000030659"/>
    </source>
</evidence>
<dbReference type="AlphaFoldDB" id="W7ALL4"/>
<sequence length="233" mass="27036">MKQFNILKKLIYFSIFIGSLEHTTNVLCDSIADRNEPTLLAPLDLKISKFPSNIDYIADLMHSCDSIIEAAAKSLNPEEDCGETTGTDDDTKSNEDSDEYSPFGILGGIYDDKEISKSDITKKSIRRIKKSDNKYQDKKASQKPSIDEHDVNINDDEFEDEYYKICLSPSYKKLETLYIISPIWLLLPYILSIDVKDILENYIRLKNYRRGTEINRIYLHYKKYLLIIKDYTL</sequence>
<feature type="compositionally biased region" description="Acidic residues" evidence="1">
    <location>
        <begin position="77"/>
        <end position="88"/>
    </location>
</feature>
<proteinExistence type="predicted"/>
<evidence type="ECO:0000313" key="2">
    <source>
        <dbReference type="EMBL" id="EUD72198.1"/>
    </source>
</evidence>
<evidence type="ECO:0008006" key="4">
    <source>
        <dbReference type="Google" id="ProtNLM"/>
    </source>
</evidence>
<dbReference type="Proteomes" id="UP000030659">
    <property type="component" value="Unassembled WGS sequence"/>
</dbReference>
<feature type="region of interest" description="Disordered" evidence="1">
    <location>
        <begin position="75"/>
        <end position="105"/>
    </location>
</feature>
<reference evidence="2 3" key="1">
    <citation type="submission" date="2013-02" db="EMBL/GenBank/DDBJ databases">
        <title>The Genome Sequence of Plasmodium vinckei petteri CR.</title>
        <authorList>
            <consortium name="The Broad Institute Genome Sequencing Platform"/>
            <consortium name="The Broad Institute Genome Sequencing Center for Infectious Disease"/>
            <person name="Neafsey D."/>
            <person name="Cheeseman I."/>
            <person name="Volkman S."/>
            <person name="Adams J."/>
            <person name="Walker B."/>
            <person name="Young S.K."/>
            <person name="Zeng Q."/>
            <person name="Gargeya S."/>
            <person name="Fitzgerald M."/>
            <person name="Haas B."/>
            <person name="Abouelleil A."/>
            <person name="Alvarado L."/>
            <person name="Arachchi H.M."/>
            <person name="Berlin A.M."/>
            <person name="Chapman S.B."/>
            <person name="Dewar J."/>
            <person name="Goldberg J."/>
            <person name="Griggs A."/>
            <person name="Gujja S."/>
            <person name="Hansen M."/>
            <person name="Howarth C."/>
            <person name="Imamovic A."/>
            <person name="Larimer J."/>
            <person name="McCowan C."/>
            <person name="Murphy C."/>
            <person name="Neiman D."/>
            <person name="Pearson M."/>
            <person name="Priest M."/>
            <person name="Roberts A."/>
            <person name="Saif S."/>
            <person name="Shea T."/>
            <person name="Sisk P."/>
            <person name="Sykes S."/>
            <person name="Wortman J."/>
            <person name="Nusbaum C."/>
            <person name="Birren B."/>
        </authorList>
    </citation>
    <scope>NUCLEOTIDE SEQUENCE [LARGE SCALE GENOMIC DNA]</scope>
    <source>
        <strain evidence="2 3">CR</strain>
    </source>
</reference>
<evidence type="ECO:0000256" key="1">
    <source>
        <dbReference type="SAM" id="MobiDB-lite"/>
    </source>
</evidence>
<accession>W7ALL4</accession>